<evidence type="ECO:0000313" key="4">
    <source>
        <dbReference type="EMBL" id="SOY27953.1"/>
    </source>
</evidence>
<feature type="compositionally biased region" description="Polar residues" evidence="1">
    <location>
        <begin position="82"/>
        <end position="92"/>
    </location>
</feature>
<evidence type="ECO:0000256" key="2">
    <source>
        <dbReference type="SAM" id="Phobius"/>
    </source>
</evidence>
<reference evidence="4 5" key="1">
    <citation type="submission" date="2018-01" db="EMBL/GenBank/DDBJ databases">
        <authorList>
            <person name="Gaut B.S."/>
            <person name="Morton B.R."/>
            <person name="Clegg M.T."/>
            <person name="Duvall M.R."/>
        </authorList>
    </citation>
    <scope>NUCLEOTIDE SEQUENCE [LARGE SCALE GENOMIC DNA]</scope>
    <source>
        <strain evidence="4">GP69</strain>
    </source>
</reference>
<evidence type="ECO:0000256" key="1">
    <source>
        <dbReference type="SAM" id="MobiDB-lite"/>
    </source>
</evidence>
<feature type="region of interest" description="Disordered" evidence="1">
    <location>
        <begin position="75"/>
        <end position="117"/>
    </location>
</feature>
<protein>
    <recommendedName>
        <fullName evidence="3">Zinc-ribbon domain-containing protein</fullName>
    </recommendedName>
</protein>
<dbReference type="AlphaFoldDB" id="A0A2K4ZBW8"/>
<dbReference type="InterPro" id="IPR026870">
    <property type="entry name" value="Zinc_ribbon_dom"/>
</dbReference>
<keyword evidence="5" id="KW-1185">Reference proteome</keyword>
<organism evidence="4 5">
    <name type="scientific">Acetatifactor muris</name>
    <dbReference type="NCBI Taxonomy" id="879566"/>
    <lineage>
        <taxon>Bacteria</taxon>
        <taxon>Bacillati</taxon>
        <taxon>Bacillota</taxon>
        <taxon>Clostridia</taxon>
        <taxon>Lachnospirales</taxon>
        <taxon>Lachnospiraceae</taxon>
        <taxon>Acetatifactor</taxon>
    </lineage>
</organism>
<accession>A0A2K4ZBW8</accession>
<dbReference type="EMBL" id="OFSM01000003">
    <property type="protein sequence ID" value="SOY27953.1"/>
    <property type="molecule type" value="Genomic_DNA"/>
</dbReference>
<dbReference type="OrthoDB" id="2004988at2"/>
<feature type="domain" description="Zinc-ribbon" evidence="3">
    <location>
        <begin position="2"/>
        <end position="22"/>
    </location>
</feature>
<sequence>MYCKKCGTNLPEGAAFCMKCGEAVTGIPHSESGKTHKTAARGKGILMIGTGVAALGVLAVSVLFLIKGKDSDSGKIPGEETGIQSVASSQEDASLRSDLGGSNGEPSEGYASEEEVPEVHVRDIAADLAEERERQIESLYEQKILLREAVRSAVADFMEGTSFVAVAPREQFSVQEVLIDEVTGNPILSEGVKTMIQSASQGKSVEDICRDTLESAGEQIPDYLSGMAEGTLQDMVTDVIGVNLFSAVDFVNQWKNADDTPTVLLQSIVDRQRRDVYRLGLFLQQEEMNTAEIYKIAQIVYSVSMREMEIGDIAGQGSRGAGTTHTTLRSLAGQYAAVEAQLLFYTQVRLPEQIQEREADGADSGAGGRKMQGILQEYEPLAQTEGGNISTCYDVEGFQVAQKNTSQSGMLSEAVFGKWLGGSFKESGQLVEDQVQEERSALCNLLTDYLEEAWAAVSVARGQFMEKYMLLSSMADQSGDGLYFVDLYLEDVSREEELREAAEAYLDAYTKYAFDLECAYTLYDCFLSNAQAGFLAELATEREQTASVLGAFEEREGYSQEERAQRWNLYVSSYAKAVDYIEERGASLGTTPAFHSNGSMTVYGEGTLLNYTKEYTAESETILIVERGIGYPHNGLSDQRYYYDTRGNLMFIRIGENTVTCLDGEIVTYNYEGGLNNAQVWVNWAEKAYKRFHTAAQP</sequence>
<gene>
    <name evidence="4" type="ORF">AMURIS_00658</name>
</gene>
<evidence type="ECO:0000313" key="5">
    <source>
        <dbReference type="Proteomes" id="UP000236311"/>
    </source>
</evidence>
<keyword evidence="2" id="KW-0472">Membrane</keyword>
<feature type="transmembrane region" description="Helical" evidence="2">
    <location>
        <begin position="44"/>
        <end position="66"/>
    </location>
</feature>
<evidence type="ECO:0000259" key="3">
    <source>
        <dbReference type="Pfam" id="PF13240"/>
    </source>
</evidence>
<dbReference type="Proteomes" id="UP000236311">
    <property type="component" value="Unassembled WGS sequence"/>
</dbReference>
<keyword evidence="2" id="KW-0812">Transmembrane</keyword>
<dbReference type="Pfam" id="PF13240">
    <property type="entry name" value="Zn_Ribbon_1"/>
    <property type="match status" value="1"/>
</dbReference>
<keyword evidence="2" id="KW-1133">Transmembrane helix</keyword>
<dbReference type="RefSeq" id="WP_103238075.1">
    <property type="nucleotide sequence ID" value="NZ_JANJZD010000003.1"/>
</dbReference>
<name>A0A2K4ZBW8_9FIRM</name>
<proteinExistence type="predicted"/>